<feature type="domain" description="Fimbrial-type adhesion" evidence="6">
    <location>
        <begin position="34"/>
        <end position="181"/>
    </location>
</feature>
<evidence type="ECO:0000256" key="5">
    <source>
        <dbReference type="SAM" id="SignalP"/>
    </source>
</evidence>
<keyword evidence="3 5" id="KW-0732">Signal</keyword>
<dbReference type="InterPro" id="IPR036937">
    <property type="entry name" value="Adhesion_dom_fimbrial_sf"/>
</dbReference>
<evidence type="ECO:0000259" key="6">
    <source>
        <dbReference type="Pfam" id="PF00419"/>
    </source>
</evidence>
<evidence type="ECO:0000256" key="2">
    <source>
        <dbReference type="ARBA" id="ARBA00006671"/>
    </source>
</evidence>
<dbReference type="InterPro" id="IPR008966">
    <property type="entry name" value="Adhesion_dom_sf"/>
</dbReference>
<dbReference type="Gene3D" id="2.60.40.1090">
    <property type="entry name" value="Fimbrial-type adhesion domain"/>
    <property type="match status" value="1"/>
</dbReference>
<dbReference type="Pfam" id="PF00419">
    <property type="entry name" value="Fimbrial"/>
    <property type="match status" value="1"/>
</dbReference>
<keyword evidence="8" id="KW-1185">Reference proteome</keyword>
<dbReference type="PANTHER" id="PTHR33420">
    <property type="entry name" value="FIMBRIAL SUBUNIT ELFA-RELATED"/>
    <property type="match status" value="1"/>
</dbReference>
<comment type="caution">
    <text evidence="7">The sequence shown here is derived from an EMBL/GenBank/DDBJ whole genome shotgun (WGS) entry which is preliminary data.</text>
</comment>
<gene>
    <name evidence="7" type="ORF">M997_0676</name>
</gene>
<dbReference type="EMBL" id="LXEV01000011">
    <property type="protein sequence ID" value="OAT49460.1"/>
    <property type="molecule type" value="Genomic_DNA"/>
</dbReference>
<dbReference type="PANTHER" id="PTHR33420:SF12">
    <property type="entry name" value="FIMBRIN-LIKE PROTEIN FIMI-RELATED"/>
    <property type="match status" value="1"/>
</dbReference>
<dbReference type="InterPro" id="IPR050263">
    <property type="entry name" value="Bact_Fimbrial_Adh_Pro"/>
</dbReference>
<accession>A0AAJ3LV69</accession>
<dbReference type="AlphaFoldDB" id="A0AAJ3LV69"/>
<proteinExistence type="inferred from homology"/>
<dbReference type="SUPFAM" id="SSF49401">
    <property type="entry name" value="Bacterial adhesins"/>
    <property type="match status" value="1"/>
</dbReference>
<evidence type="ECO:0000256" key="4">
    <source>
        <dbReference type="ARBA" id="ARBA00023263"/>
    </source>
</evidence>
<evidence type="ECO:0000313" key="7">
    <source>
        <dbReference type="EMBL" id="OAT49460.1"/>
    </source>
</evidence>
<organism evidence="7 8">
    <name type="scientific">Proteus hauseri ATCC 700826</name>
    <dbReference type="NCBI Taxonomy" id="1354271"/>
    <lineage>
        <taxon>Bacteria</taxon>
        <taxon>Pseudomonadati</taxon>
        <taxon>Pseudomonadota</taxon>
        <taxon>Gammaproteobacteria</taxon>
        <taxon>Enterobacterales</taxon>
        <taxon>Morganellaceae</taxon>
        <taxon>Proteus</taxon>
    </lineage>
</organism>
<dbReference type="RefSeq" id="WP_064718690.1">
    <property type="nucleotide sequence ID" value="NZ_LXEV01000011.1"/>
</dbReference>
<dbReference type="Proteomes" id="UP000078250">
    <property type="component" value="Unassembled WGS sequence"/>
</dbReference>
<dbReference type="InterPro" id="IPR000259">
    <property type="entry name" value="Adhesion_dom_fimbrial"/>
</dbReference>
<name>A0AAJ3LV69_PROHU</name>
<evidence type="ECO:0000256" key="1">
    <source>
        <dbReference type="ARBA" id="ARBA00004561"/>
    </source>
</evidence>
<dbReference type="GO" id="GO:0009289">
    <property type="term" value="C:pilus"/>
    <property type="evidence" value="ECO:0007669"/>
    <property type="project" value="UniProtKB-SubCell"/>
</dbReference>
<evidence type="ECO:0000313" key="8">
    <source>
        <dbReference type="Proteomes" id="UP000078250"/>
    </source>
</evidence>
<dbReference type="GO" id="GO:0043709">
    <property type="term" value="P:cell adhesion involved in single-species biofilm formation"/>
    <property type="evidence" value="ECO:0007669"/>
    <property type="project" value="TreeGrafter"/>
</dbReference>
<sequence>MKLLKVSGLAAVLTLAFAGYANAATVTVSGGTVHFVGQIVAAGCSVDSESMNQTVEMGQVRTAAFAAKGDKSDAKDFNITLNNCDVAIAKNVAFSFLGQTSTATDILALSGTTDGSAKNVGINIIDQSGVNLKVDGSTFGAKTALVNGRNIIPLTARYISTGDTVQAGQANAVATFNVQYD</sequence>
<reference evidence="7 8" key="1">
    <citation type="submission" date="2016-04" db="EMBL/GenBank/DDBJ databases">
        <title>ATOL: Assembling a taxonomically balanced genome-scale reconstruction of the evolutionary history of the Enterobacteriaceae.</title>
        <authorList>
            <person name="Plunkett G.III."/>
            <person name="Neeno-Eckwall E.C."/>
            <person name="Glasner J.D."/>
            <person name="Perna N.T."/>
        </authorList>
    </citation>
    <scope>NUCLEOTIDE SEQUENCE [LARGE SCALE GENOMIC DNA]</scope>
    <source>
        <strain evidence="7 8">ATCC 700826</strain>
    </source>
</reference>
<feature type="chain" id="PRO_5042482601" evidence="5">
    <location>
        <begin position="24"/>
        <end position="181"/>
    </location>
</feature>
<dbReference type="NCBIfam" id="NF011741">
    <property type="entry name" value="PRK15194.1"/>
    <property type="match status" value="1"/>
</dbReference>
<comment type="subcellular location">
    <subcellularLocation>
        <location evidence="1">Fimbrium</location>
    </subcellularLocation>
</comment>
<comment type="similarity">
    <text evidence="2">Belongs to the fimbrial protein family.</text>
</comment>
<keyword evidence="4" id="KW-0281">Fimbrium</keyword>
<evidence type="ECO:0000256" key="3">
    <source>
        <dbReference type="ARBA" id="ARBA00022729"/>
    </source>
</evidence>
<feature type="signal peptide" evidence="5">
    <location>
        <begin position="1"/>
        <end position="23"/>
    </location>
</feature>
<protein>
    <submittedName>
        <fullName evidence="7">Type 1 fimbriae major subunit</fullName>
    </submittedName>
</protein>